<gene>
    <name evidence="9" type="ORF">PO878_16955</name>
</gene>
<protein>
    <submittedName>
        <fullName evidence="9">Acyl-CoA/acyl-ACP dehydrogenase</fullName>
    </submittedName>
</protein>
<dbReference type="PANTHER" id="PTHR43884:SF20">
    <property type="entry name" value="ACYL-COA DEHYDROGENASE FADE28"/>
    <property type="match status" value="1"/>
</dbReference>
<dbReference type="SUPFAM" id="SSF47203">
    <property type="entry name" value="Acyl-CoA dehydrogenase C-terminal domain-like"/>
    <property type="match status" value="1"/>
</dbReference>
<dbReference type="InterPro" id="IPR009075">
    <property type="entry name" value="AcylCo_DH/oxidase_C"/>
</dbReference>
<keyword evidence="10" id="KW-1185">Reference proteome</keyword>
<dbReference type="PANTHER" id="PTHR43884">
    <property type="entry name" value="ACYL-COA DEHYDROGENASE"/>
    <property type="match status" value="1"/>
</dbReference>
<dbReference type="GO" id="GO:0050660">
    <property type="term" value="F:flavin adenine dinucleotide binding"/>
    <property type="evidence" value="ECO:0007669"/>
    <property type="project" value="InterPro"/>
</dbReference>
<evidence type="ECO:0000256" key="6">
    <source>
        <dbReference type="SAM" id="MobiDB-lite"/>
    </source>
</evidence>
<dbReference type="Proteomes" id="UP001216390">
    <property type="component" value="Chromosome"/>
</dbReference>
<feature type="region of interest" description="Disordered" evidence="6">
    <location>
        <begin position="30"/>
        <end position="49"/>
    </location>
</feature>
<evidence type="ECO:0000313" key="9">
    <source>
        <dbReference type="EMBL" id="WCO66193.1"/>
    </source>
</evidence>
<evidence type="ECO:0000256" key="4">
    <source>
        <dbReference type="ARBA" id="ARBA00022827"/>
    </source>
</evidence>
<evidence type="ECO:0000256" key="3">
    <source>
        <dbReference type="ARBA" id="ARBA00022630"/>
    </source>
</evidence>
<evidence type="ECO:0000259" key="7">
    <source>
        <dbReference type="Pfam" id="PF00441"/>
    </source>
</evidence>
<evidence type="ECO:0000256" key="5">
    <source>
        <dbReference type="ARBA" id="ARBA00023002"/>
    </source>
</evidence>
<evidence type="ECO:0000256" key="2">
    <source>
        <dbReference type="ARBA" id="ARBA00009347"/>
    </source>
</evidence>
<reference evidence="9" key="1">
    <citation type="submission" date="2023-01" db="EMBL/GenBank/DDBJ databases">
        <title>The diversity of Class Acidimicrobiia in South China Sea sediment environments and the proposal of Iamia marina sp. nov., a novel species of the genus Iamia.</title>
        <authorList>
            <person name="He Y."/>
            <person name="Tian X."/>
        </authorList>
    </citation>
    <scope>NUCLEOTIDE SEQUENCE</scope>
    <source>
        <strain evidence="9">DSM 19957</strain>
    </source>
</reference>
<feature type="domain" description="Acyl-CoA dehydrogenase/oxidase N-terminal" evidence="8">
    <location>
        <begin position="6"/>
        <end position="111"/>
    </location>
</feature>
<dbReference type="Pfam" id="PF02771">
    <property type="entry name" value="Acyl-CoA_dh_N"/>
    <property type="match status" value="1"/>
</dbReference>
<dbReference type="InterPro" id="IPR013786">
    <property type="entry name" value="AcylCoA_DH/ox_N"/>
</dbReference>
<name>A0AAE9Y840_9ACTN</name>
<dbReference type="InterPro" id="IPR037069">
    <property type="entry name" value="AcylCoA_DH/ox_N_sf"/>
</dbReference>
<evidence type="ECO:0000259" key="8">
    <source>
        <dbReference type="Pfam" id="PF02771"/>
    </source>
</evidence>
<organism evidence="9 10">
    <name type="scientific">Iamia majanohamensis</name>
    <dbReference type="NCBI Taxonomy" id="467976"/>
    <lineage>
        <taxon>Bacteria</taxon>
        <taxon>Bacillati</taxon>
        <taxon>Actinomycetota</taxon>
        <taxon>Acidimicrobiia</taxon>
        <taxon>Acidimicrobiales</taxon>
        <taxon>Iamiaceae</taxon>
        <taxon>Iamia</taxon>
    </lineage>
</organism>
<dbReference type="Pfam" id="PF00441">
    <property type="entry name" value="Acyl-CoA_dh_1"/>
    <property type="match status" value="1"/>
</dbReference>
<feature type="domain" description="Acyl-CoA dehydrogenase/oxidase C-terminal" evidence="7">
    <location>
        <begin position="200"/>
        <end position="340"/>
    </location>
</feature>
<keyword evidence="3" id="KW-0285">Flavoprotein</keyword>
<dbReference type="KEGG" id="ima:PO878_16955"/>
<dbReference type="EMBL" id="CP116942">
    <property type="protein sequence ID" value="WCO66193.1"/>
    <property type="molecule type" value="Genomic_DNA"/>
</dbReference>
<dbReference type="Gene3D" id="1.10.540.10">
    <property type="entry name" value="Acyl-CoA dehydrogenase/oxidase, N-terminal domain"/>
    <property type="match status" value="1"/>
</dbReference>
<dbReference type="AlphaFoldDB" id="A0AAE9Y840"/>
<dbReference type="InterPro" id="IPR009100">
    <property type="entry name" value="AcylCoA_DH/oxidase_NM_dom_sf"/>
</dbReference>
<sequence length="344" mass="35357">MRFAFTDDQVALRDAVRDLLAKECPPEVVRAAWPEGPDDRGAEPGAGARSATDRSWVALADMGALGVAVPEAHGGLGLGELDWVLLAEETGYAGLPHPFVETSCVAAPLLAAAGDPGGDLPGLVDGSAVATATALGADLVPWGGDAEVVLSLLLDGEGPWTAHRVDATAAVPVASVDRARRLARLDVGGGTGLGSARDAAVAFDRGALGTAAQLVGLGRRMLDLTVAYVAERQQFGRPVGAQQAVKHHLADAAKDLHFAAPAVYGAAWSLAAGDAHGHRAVSTAKALASDAARRTGRAALQCHGAIGYTVEADLHLYLKRAEALARAWGDAAWHRDRVAWALGL</sequence>
<dbReference type="RefSeq" id="WP_272735717.1">
    <property type="nucleotide sequence ID" value="NZ_CP116942.1"/>
</dbReference>
<comment type="cofactor">
    <cofactor evidence="1">
        <name>FAD</name>
        <dbReference type="ChEBI" id="CHEBI:57692"/>
    </cofactor>
</comment>
<dbReference type="InterPro" id="IPR036250">
    <property type="entry name" value="AcylCo_DH-like_C"/>
</dbReference>
<keyword evidence="4" id="KW-0274">FAD</keyword>
<accession>A0AAE9Y840</accession>
<dbReference type="SUPFAM" id="SSF56645">
    <property type="entry name" value="Acyl-CoA dehydrogenase NM domain-like"/>
    <property type="match status" value="1"/>
</dbReference>
<keyword evidence="5" id="KW-0560">Oxidoreductase</keyword>
<comment type="similarity">
    <text evidence="2">Belongs to the acyl-CoA dehydrogenase family.</text>
</comment>
<proteinExistence type="inferred from homology"/>
<evidence type="ECO:0000256" key="1">
    <source>
        <dbReference type="ARBA" id="ARBA00001974"/>
    </source>
</evidence>
<dbReference type="GO" id="GO:0003995">
    <property type="term" value="F:acyl-CoA dehydrogenase activity"/>
    <property type="evidence" value="ECO:0007669"/>
    <property type="project" value="TreeGrafter"/>
</dbReference>
<dbReference type="Gene3D" id="1.20.140.10">
    <property type="entry name" value="Butyryl-CoA Dehydrogenase, subunit A, domain 3"/>
    <property type="match status" value="1"/>
</dbReference>
<evidence type="ECO:0000313" key="10">
    <source>
        <dbReference type="Proteomes" id="UP001216390"/>
    </source>
</evidence>